<feature type="region of interest" description="Disordered" evidence="1">
    <location>
        <begin position="77"/>
        <end position="105"/>
    </location>
</feature>
<keyword evidence="2" id="KW-0472">Membrane</keyword>
<keyword evidence="4" id="KW-1185">Reference proteome</keyword>
<dbReference type="RefSeq" id="WP_184967591.1">
    <property type="nucleotide sequence ID" value="NZ_BAAAWF010000066.1"/>
</dbReference>
<dbReference type="EMBL" id="JACHJK010000007">
    <property type="protein sequence ID" value="MBB5928748.1"/>
    <property type="molecule type" value="Genomic_DNA"/>
</dbReference>
<feature type="transmembrane region" description="Helical" evidence="2">
    <location>
        <begin position="56"/>
        <end position="78"/>
    </location>
</feature>
<evidence type="ECO:0000256" key="1">
    <source>
        <dbReference type="SAM" id="MobiDB-lite"/>
    </source>
</evidence>
<gene>
    <name evidence="3" type="ORF">FHS34_004218</name>
</gene>
<evidence type="ECO:0000256" key="2">
    <source>
        <dbReference type="SAM" id="Phobius"/>
    </source>
</evidence>
<protein>
    <submittedName>
        <fullName evidence="3">Uncharacterized protein</fullName>
    </submittedName>
</protein>
<evidence type="ECO:0000313" key="4">
    <source>
        <dbReference type="Proteomes" id="UP000585836"/>
    </source>
</evidence>
<proteinExistence type="predicted"/>
<sequence length="430" mass="44515">MPLDEEYGAPSDEEFETRVARAMHHTTGEFPPHSADLVRRSVGQGRRMRLYAAARITAAALAVVAAGGGLLATGALGGHGDGTPERLRTAAQGRTGQPASRAAAPVDGDEMVRTLRSLLPPGGTVSHASGRGTDEGESGVRAAAELTYTTAEGSSGIDITVGRLDPGIPGDQQGDGGCLPVEVRPYDTCTTQKLAGGAVLDTTKSFTYPNADSGQKRWYVVLTTADGAQLTVQEFGGGGEKASSGGADPLLSVAQLTSIVRSPAWHKVIAALPAPQGTPATPAERAPGARLTRVLKAHLPHGGTVSDVNASDGLVQLVHDDGHGKNMVEVDVQFDRTDDLAGHMGCAGVSGDCAATTLGDGTRVKKVRGTSEKGGSAQVWSVDVLYPDGRRVLAREVNSFAESAPVTRPRPELSMDQLRDIALDKGFFTG</sequence>
<reference evidence="3 4" key="1">
    <citation type="submission" date="2020-08" db="EMBL/GenBank/DDBJ databases">
        <title>Genomic Encyclopedia of Type Strains, Phase III (KMG-III): the genomes of soil and plant-associated and newly described type strains.</title>
        <authorList>
            <person name="Whitman W."/>
        </authorList>
    </citation>
    <scope>NUCLEOTIDE SEQUENCE [LARGE SCALE GENOMIC DNA]</scope>
    <source>
        <strain evidence="3 4">CECT 3313</strain>
    </source>
</reference>
<evidence type="ECO:0000313" key="3">
    <source>
        <dbReference type="EMBL" id="MBB5928748.1"/>
    </source>
</evidence>
<organism evidence="3 4">
    <name type="scientific">Streptomyces echinatus</name>
    <dbReference type="NCBI Taxonomy" id="67293"/>
    <lineage>
        <taxon>Bacteria</taxon>
        <taxon>Bacillati</taxon>
        <taxon>Actinomycetota</taxon>
        <taxon>Actinomycetes</taxon>
        <taxon>Kitasatosporales</taxon>
        <taxon>Streptomycetaceae</taxon>
        <taxon>Streptomyces</taxon>
    </lineage>
</organism>
<name>A0A7W9PVF2_9ACTN</name>
<keyword evidence="2" id="KW-1133">Transmembrane helix</keyword>
<feature type="region of interest" description="Disordered" evidence="1">
    <location>
        <begin position="118"/>
        <end position="138"/>
    </location>
</feature>
<comment type="caution">
    <text evidence="3">The sequence shown here is derived from an EMBL/GenBank/DDBJ whole genome shotgun (WGS) entry which is preliminary data.</text>
</comment>
<accession>A0A7W9PVF2</accession>
<dbReference type="AlphaFoldDB" id="A0A7W9PVF2"/>
<dbReference type="Proteomes" id="UP000585836">
    <property type="component" value="Unassembled WGS sequence"/>
</dbReference>
<keyword evidence="2" id="KW-0812">Transmembrane</keyword>